<dbReference type="RefSeq" id="YP_009190850.1">
    <property type="nucleotide sequence ID" value="NC_028686.1"/>
</dbReference>
<dbReference type="EMBL" id="KT239446">
    <property type="protein sequence ID" value="AKY02140.1"/>
    <property type="molecule type" value="Genomic_DNA"/>
</dbReference>
<dbReference type="Proteomes" id="UP000204179">
    <property type="component" value="Segment"/>
</dbReference>
<evidence type="ECO:0000313" key="1">
    <source>
        <dbReference type="EMBL" id="AKY02140.1"/>
    </source>
</evidence>
<organism evidence="1 2">
    <name type="scientific">Klebsiella phage JD18</name>
    <dbReference type="NCBI Taxonomy" id="1698360"/>
    <lineage>
        <taxon>Viruses</taxon>
        <taxon>Duplodnaviria</taxon>
        <taxon>Heunggongvirae</taxon>
        <taxon>Uroviricota</taxon>
        <taxon>Caudoviricetes</taxon>
        <taxon>Pantevenvirales</taxon>
        <taxon>Straboviridae</taxon>
        <taxon>Tevenvirinae</taxon>
        <taxon>Jiaodavirus</taxon>
        <taxon>Jiaodavirus jd18</taxon>
    </lineage>
</organism>
<dbReference type="KEGG" id="vg:26518684"/>
<gene>
    <name evidence="1" type="ORF">JD18_269</name>
</gene>
<keyword evidence="2" id="KW-1185">Reference proteome</keyword>
<dbReference type="GeneID" id="26518684"/>
<evidence type="ECO:0008006" key="3">
    <source>
        <dbReference type="Google" id="ProtNLM"/>
    </source>
</evidence>
<name>A0A0K1Y5P2_9CAUD</name>
<evidence type="ECO:0000313" key="2">
    <source>
        <dbReference type="Proteomes" id="UP000204179"/>
    </source>
</evidence>
<accession>A0A0K1Y5P2</accession>
<sequence length="82" mass="8877">MKKILIAALAFMMVGCTDADNATRVLDNAGFTDIQITGYKFFSCSEDDFQHTGFTAIGPTGKPVNGTVCSGLFLKNSTIRYE</sequence>
<proteinExistence type="predicted"/>
<dbReference type="PROSITE" id="PS51257">
    <property type="entry name" value="PROKAR_LIPOPROTEIN"/>
    <property type="match status" value="1"/>
</dbReference>
<reference evidence="1 2" key="1">
    <citation type="submission" date="2015-07" db="EMBL/GenBank/DDBJ databases">
        <title>Isolation and characterization of JD18-a novel lytic bacteriophage for Klebsiella pneumoniae.</title>
        <authorList>
            <person name="Fan J."/>
            <person name="Zhang X."/>
            <person name="Guo X."/>
            <person name="He P."/>
            <person name="Zhang Y."/>
        </authorList>
    </citation>
    <scope>NUCLEOTIDE SEQUENCE [LARGE SCALE GENOMIC DNA]</scope>
</reference>
<protein>
    <recommendedName>
        <fullName evidence="3">Lipoprotein</fullName>
    </recommendedName>
</protein>